<evidence type="ECO:0000313" key="3">
    <source>
        <dbReference type="EMBL" id="MCT8974621.1"/>
    </source>
</evidence>
<feature type="region of interest" description="Disordered" evidence="1">
    <location>
        <begin position="1"/>
        <end position="22"/>
    </location>
</feature>
<keyword evidence="4" id="KW-1185">Reference proteome</keyword>
<gene>
    <name evidence="3" type="ORF">MUB46_22375</name>
</gene>
<dbReference type="RefSeq" id="WP_261618206.1">
    <property type="nucleotide sequence ID" value="NZ_JALIDZ010000013.1"/>
</dbReference>
<name>A0AAW5R2Y0_9HYPH</name>
<dbReference type="EMBL" id="JALIDZ010000013">
    <property type="protein sequence ID" value="MCT8974621.1"/>
    <property type="molecule type" value="Genomic_DNA"/>
</dbReference>
<reference evidence="3 4" key="1">
    <citation type="submission" date="2022-04" db="EMBL/GenBank/DDBJ databases">
        <authorList>
            <person name="Ye Y.-Q."/>
            <person name="Du Z.-J."/>
        </authorList>
    </citation>
    <scope>NUCLEOTIDE SEQUENCE [LARGE SCALE GENOMIC DNA]</scope>
    <source>
        <strain evidence="3 4">A6E488</strain>
    </source>
</reference>
<dbReference type="Proteomes" id="UP001320898">
    <property type="component" value="Unassembled WGS sequence"/>
</dbReference>
<keyword evidence="2" id="KW-0472">Membrane</keyword>
<sequence>MSRKAPPSPAPDKDPANPPEKSVRASRRFYPFLAFGLIAAGLAAMVLMPDLSAFRYSSKYKDYAASVFCDDRDVDVAFFGTSRMARAVDAGEIARVFEEHTGKPLSIVDLAKPGGSNFAWVQMLSDLLEHRRVKLIVVEMGNPRRQPQWKQLDKLSGVLKSPELIDYALNVEENSVVENLFSLFEARLGSLEAGLGSLWLGCDGLNGNIAYDPTLGRYRQKGPFSNVDKLLAELDTNPINQNLFNPKYKFSLKVAKTILALAEEHGTKVIFVNLNSIDEDQLQQKHMTRFQEKYGAELTAWPEALMALFRTEFSYADRNHLDEDGARLVAPWFAEKVDEYLSRGN</sequence>
<evidence type="ECO:0000313" key="4">
    <source>
        <dbReference type="Proteomes" id="UP001320898"/>
    </source>
</evidence>
<evidence type="ECO:0000256" key="2">
    <source>
        <dbReference type="SAM" id="Phobius"/>
    </source>
</evidence>
<dbReference type="SUPFAM" id="SSF52266">
    <property type="entry name" value="SGNH hydrolase"/>
    <property type="match status" value="1"/>
</dbReference>
<protein>
    <recommendedName>
        <fullName evidence="5">SGNH hydrolase-type esterase domain-containing protein</fullName>
    </recommendedName>
</protein>
<evidence type="ECO:0000256" key="1">
    <source>
        <dbReference type="SAM" id="MobiDB-lite"/>
    </source>
</evidence>
<organism evidence="3 4">
    <name type="scientific">Microbaculum marinisediminis</name>
    <dbReference type="NCBI Taxonomy" id="2931392"/>
    <lineage>
        <taxon>Bacteria</taxon>
        <taxon>Pseudomonadati</taxon>
        <taxon>Pseudomonadota</taxon>
        <taxon>Alphaproteobacteria</taxon>
        <taxon>Hyphomicrobiales</taxon>
        <taxon>Tepidamorphaceae</taxon>
        <taxon>Microbaculum</taxon>
    </lineage>
</organism>
<dbReference type="AlphaFoldDB" id="A0AAW5R2Y0"/>
<proteinExistence type="predicted"/>
<evidence type="ECO:0008006" key="5">
    <source>
        <dbReference type="Google" id="ProtNLM"/>
    </source>
</evidence>
<comment type="caution">
    <text evidence="3">The sequence shown here is derived from an EMBL/GenBank/DDBJ whole genome shotgun (WGS) entry which is preliminary data.</text>
</comment>
<keyword evidence="2" id="KW-1133">Transmembrane helix</keyword>
<feature type="compositionally biased region" description="Pro residues" evidence="1">
    <location>
        <begin position="1"/>
        <end position="10"/>
    </location>
</feature>
<keyword evidence="2" id="KW-0812">Transmembrane</keyword>
<accession>A0AAW5R2Y0</accession>
<feature type="transmembrane region" description="Helical" evidence="2">
    <location>
        <begin position="29"/>
        <end position="48"/>
    </location>
</feature>